<dbReference type="InterPro" id="IPR000225">
    <property type="entry name" value="Armadillo"/>
</dbReference>
<dbReference type="SMART" id="SM00185">
    <property type="entry name" value="ARM"/>
    <property type="match status" value="6"/>
</dbReference>
<protein>
    <recommendedName>
        <fullName evidence="5">Importin subunit alpha</fullName>
    </recommendedName>
</protein>
<reference evidence="6" key="3">
    <citation type="submission" date="2023-03" db="UniProtKB">
        <authorList>
            <consortium name="EnsemblPlants"/>
        </authorList>
    </citation>
    <scope>IDENTIFICATION</scope>
    <source>
        <strain evidence="6">cv. Chiifu-401-42</strain>
    </source>
</reference>
<dbReference type="eggNOG" id="KOG0166">
    <property type="taxonomic scope" value="Eukaryota"/>
</dbReference>
<evidence type="ECO:0000256" key="5">
    <source>
        <dbReference type="PIRNR" id="PIRNR005673"/>
    </source>
</evidence>
<dbReference type="PIRSF" id="PIRSF005673">
    <property type="entry name" value="Importin_alpha"/>
    <property type="match status" value="1"/>
</dbReference>
<evidence type="ECO:0000256" key="4">
    <source>
        <dbReference type="ARBA" id="ARBA00022927"/>
    </source>
</evidence>
<dbReference type="InterPro" id="IPR011989">
    <property type="entry name" value="ARM-like"/>
</dbReference>
<dbReference type="FunCoup" id="M4EJ86">
    <property type="interactions" value="765"/>
</dbReference>
<dbReference type="Gramene" id="Bra028852.1">
    <property type="protein sequence ID" value="Bra028852.1-P"/>
    <property type="gene ID" value="Bra028852"/>
</dbReference>
<dbReference type="Proteomes" id="UP000011750">
    <property type="component" value="Chromosome A02"/>
</dbReference>
<evidence type="ECO:0000313" key="6">
    <source>
        <dbReference type="EnsemblPlants" id="Bra028852.1-P"/>
    </source>
</evidence>
<dbReference type="InterPro" id="IPR016024">
    <property type="entry name" value="ARM-type_fold"/>
</dbReference>
<dbReference type="Gene3D" id="1.25.10.10">
    <property type="entry name" value="Leucine-rich Repeat Variant"/>
    <property type="match status" value="1"/>
</dbReference>
<dbReference type="Pfam" id="PF00514">
    <property type="entry name" value="Arm"/>
    <property type="match status" value="4"/>
</dbReference>
<sequence>MADDGSASNRRDPIKSSGDYFHSLRLLFHREFDLADDSFSKVGNVAGQRRRQQAVTVAKERRELLVRAKRLCRVGTNGGDDEDARVENEMMIDEEQPVLEAQTVKAVEELKSAVQSQGKGAMQKRVTALRELRRLLSKSEFPPIDAALTAGAVPLLVQCLSFGSPDEQLLESAWCLTNIAAGKPEETKALLPALPLLIAHLGEKSSAPVAEQCAWAIGNVAGEGEELRNVLLSQGALPPLARMIFPDKGSTVRTAAWALSNLIKGPESKAAAQLVRVDGIVDAILRHLKKTDEEIATEIAWIVVYLSALSDIATSMLLKGGILQLLVERLATSNSLQLLIPYTDIPDQISENVINVLAKCLRSEHRVLKKEAAWVLSNIAAGSIEHKRMIHSSEAMPLLLRLLSTSPFDIKKEVAYVLGNLCVESAEGGDARPRIIQEHLVSIVSGGCLRGFIDLVRSPDIEAARLGLQFIELVLRGMPNGEGPKLVEGEDGIDAMERFQFHENEELRVMANSLVDKYFGEDYGIDE</sequence>
<dbReference type="GO" id="GO:0008139">
    <property type="term" value="F:nuclear localization sequence binding"/>
    <property type="evidence" value="ECO:0000318"/>
    <property type="project" value="GO_Central"/>
</dbReference>
<dbReference type="GO" id="GO:0061608">
    <property type="term" value="F:nuclear import signal receptor activity"/>
    <property type="evidence" value="ECO:0000318"/>
    <property type="project" value="GO_Central"/>
</dbReference>
<dbReference type="GO" id="GO:0005634">
    <property type="term" value="C:nucleus"/>
    <property type="evidence" value="ECO:0000318"/>
    <property type="project" value="GO_Central"/>
</dbReference>
<keyword evidence="3" id="KW-0677">Repeat</keyword>
<dbReference type="AlphaFoldDB" id="M4EJ86"/>
<dbReference type="InterPro" id="IPR024931">
    <property type="entry name" value="Importin_alpha"/>
</dbReference>
<comment type="similarity">
    <text evidence="1 5">Belongs to the importin alpha family.</text>
</comment>
<evidence type="ECO:0000313" key="7">
    <source>
        <dbReference type="Proteomes" id="UP000011750"/>
    </source>
</evidence>
<evidence type="ECO:0000256" key="3">
    <source>
        <dbReference type="ARBA" id="ARBA00022737"/>
    </source>
</evidence>
<dbReference type="OMA" id="QMRNMAN"/>
<accession>M4EJ86</accession>
<organism evidence="6 7">
    <name type="scientific">Brassica campestris</name>
    <name type="common">Field mustard</name>
    <dbReference type="NCBI Taxonomy" id="3711"/>
    <lineage>
        <taxon>Eukaryota</taxon>
        <taxon>Viridiplantae</taxon>
        <taxon>Streptophyta</taxon>
        <taxon>Embryophyta</taxon>
        <taxon>Tracheophyta</taxon>
        <taxon>Spermatophyta</taxon>
        <taxon>Magnoliopsida</taxon>
        <taxon>eudicotyledons</taxon>
        <taxon>Gunneridae</taxon>
        <taxon>Pentapetalae</taxon>
        <taxon>rosids</taxon>
        <taxon>malvids</taxon>
        <taxon>Brassicales</taxon>
        <taxon>Brassicaceae</taxon>
        <taxon>Brassiceae</taxon>
        <taxon>Brassica</taxon>
    </lineage>
</organism>
<dbReference type="EnsemblPlants" id="Bra028852.1">
    <property type="protein sequence ID" value="Bra028852.1-P"/>
    <property type="gene ID" value="Bra028852"/>
</dbReference>
<dbReference type="GO" id="GO:0005737">
    <property type="term" value="C:cytoplasm"/>
    <property type="evidence" value="ECO:0007669"/>
    <property type="project" value="InterPro"/>
</dbReference>
<dbReference type="SUPFAM" id="SSF48371">
    <property type="entry name" value="ARM repeat"/>
    <property type="match status" value="1"/>
</dbReference>
<reference evidence="6 7" key="2">
    <citation type="journal article" date="2018" name="Hortic Res">
        <title>Improved Brassica rapa reference genome by single-molecule sequencing and chromosome conformation capture technologies.</title>
        <authorList>
            <person name="Zhang L."/>
            <person name="Cai X."/>
            <person name="Wu J."/>
            <person name="Liu M."/>
            <person name="Grob S."/>
            <person name="Cheng F."/>
            <person name="Liang J."/>
            <person name="Cai C."/>
            <person name="Liu Z."/>
            <person name="Liu B."/>
            <person name="Wang F."/>
            <person name="Li S."/>
            <person name="Liu F."/>
            <person name="Li X."/>
            <person name="Cheng L."/>
            <person name="Yang W."/>
            <person name="Li M.H."/>
            <person name="Grossniklaus U."/>
            <person name="Zheng H."/>
            <person name="Wang X."/>
        </authorList>
    </citation>
    <scope>NUCLEOTIDE SEQUENCE [LARGE SCALE GENOMIC DNA]</scope>
    <source>
        <strain evidence="6 7">cv. Chiifu-401-42</strain>
    </source>
</reference>
<evidence type="ECO:0000256" key="1">
    <source>
        <dbReference type="ARBA" id="ARBA00010394"/>
    </source>
</evidence>
<name>M4EJ86_BRACM</name>
<dbReference type="GO" id="GO:0006607">
    <property type="term" value="P:NLS-bearing protein import into nucleus"/>
    <property type="evidence" value="ECO:0000318"/>
    <property type="project" value="GO_Central"/>
</dbReference>
<evidence type="ECO:0000256" key="2">
    <source>
        <dbReference type="ARBA" id="ARBA00022448"/>
    </source>
</evidence>
<keyword evidence="2 5" id="KW-0813">Transport</keyword>
<keyword evidence="7" id="KW-1185">Reference proteome</keyword>
<reference evidence="6 7" key="1">
    <citation type="journal article" date="2011" name="Nat. Genet.">
        <title>The genome of the mesopolyploid crop species Brassica rapa.</title>
        <authorList>
            <consortium name="Brassica rapa Genome Sequencing Project Consortium"/>
            <person name="Wang X."/>
            <person name="Wang H."/>
            <person name="Wang J."/>
            <person name="Sun R."/>
            <person name="Wu J."/>
            <person name="Liu S."/>
            <person name="Bai Y."/>
            <person name="Mun J.H."/>
            <person name="Bancroft I."/>
            <person name="Cheng F."/>
            <person name="Huang S."/>
            <person name="Li X."/>
            <person name="Hua W."/>
            <person name="Wang J."/>
            <person name="Wang X."/>
            <person name="Freeling M."/>
            <person name="Pires J.C."/>
            <person name="Paterson A.H."/>
            <person name="Chalhoub B."/>
            <person name="Wang B."/>
            <person name="Hayward A."/>
            <person name="Sharpe A.G."/>
            <person name="Park B.S."/>
            <person name="Weisshaar B."/>
            <person name="Liu B."/>
            <person name="Li B."/>
            <person name="Liu B."/>
            <person name="Tong C."/>
            <person name="Song C."/>
            <person name="Duran C."/>
            <person name="Peng C."/>
            <person name="Geng C."/>
            <person name="Koh C."/>
            <person name="Lin C."/>
            <person name="Edwards D."/>
            <person name="Mu D."/>
            <person name="Shen D."/>
            <person name="Soumpourou E."/>
            <person name="Li F."/>
            <person name="Fraser F."/>
            <person name="Conant G."/>
            <person name="Lassalle G."/>
            <person name="King G.J."/>
            <person name="Bonnema G."/>
            <person name="Tang H."/>
            <person name="Wang H."/>
            <person name="Belcram H."/>
            <person name="Zhou H."/>
            <person name="Hirakawa H."/>
            <person name="Abe H."/>
            <person name="Guo H."/>
            <person name="Wang H."/>
            <person name="Jin H."/>
            <person name="Parkin I.A."/>
            <person name="Batley J."/>
            <person name="Kim J.S."/>
            <person name="Just J."/>
            <person name="Li J."/>
            <person name="Xu J."/>
            <person name="Deng J."/>
            <person name="Kim J.A."/>
            <person name="Li J."/>
            <person name="Yu J."/>
            <person name="Meng J."/>
            <person name="Wang J."/>
            <person name="Min J."/>
            <person name="Poulain J."/>
            <person name="Wang J."/>
            <person name="Hatakeyama K."/>
            <person name="Wu K."/>
            <person name="Wang L."/>
            <person name="Fang L."/>
            <person name="Trick M."/>
            <person name="Links M.G."/>
            <person name="Zhao M."/>
            <person name="Jin M."/>
            <person name="Ramchiary N."/>
            <person name="Drou N."/>
            <person name="Berkman P.J."/>
            <person name="Cai Q."/>
            <person name="Huang Q."/>
            <person name="Li R."/>
            <person name="Tabata S."/>
            <person name="Cheng S."/>
            <person name="Zhang S."/>
            <person name="Zhang S."/>
            <person name="Huang S."/>
            <person name="Sato S."/>
            <person name="Sun S."/>
            <person name="Kwon S.J."/>
            <person name="Choi S.R."/>
            <person name="Lee T.H."/>
            <person name="Fan W."/>
            <person name="Zhao X."/>
            <person name="Tan X."/>
            <person name="Xu X."/>
            <person name="Wang Y."/>
            <person name="Qiu Y."/>
            <person name="Yin Y."/>
            <person name="Li Y."/>
            <person name="Du Y."/>
            <person name="Liao Y."/>
            <person name="Lim Y."/>
            <person name="Narusaka Y."/>
            <person name="Wang Y."/>
            <person name="Wang Z."/>
            <person name="Li Z."/>
            <person name="Wang Z."/>
            <person name="Xiong Z."/>
            <person name="Zhang Z."/>
        </authorList>
    </citation>
    <scope>NUCLEOTIDE SEQUENCE [LARGE SCALE GENOMIC DNA]</scope>
    <source>
        <strain evidence="6 7">cv. Chiifu-401-42</strain>
    </source>
</reference>
<dbReference type="InParanoid" id="M4EJ86"/>
<dbReference type="HOGENOM" id="CLU_516194_0_0_1"/>
<proteinExistence type="inferred from homology"/>
<dbReference type="PANTHER" id="PTHR23316">
    <property type="entry name" value="IMPORTIN ALPHA"/>
    <property type="match status" value="1"/>
</dbReference>
<dbReference type="FunFam" id="1.25.10.10:FF:000222">
    <property type="entry name" value="Importin subunit alpha"/>
    <property type="match status" value="1"/>
</dbReference>
<dbReference type="STRING" id="51351.M4EJ86"/>
<keyword evidence="4 5" id="KW-0653">Protein transport</keyword>